<dbReference type="AlphaFoldDB" id="A0A0E9WF59"/>
<evidence type="ECO:0000313" key="1">
    <source>
        <dbReference type="EMBL" id="JAH88982.1"/>
    </source>
</evidence>
<dbReference type="PROSITE" id="PS51257">
    <property type="entry name" value="PROKAR_LIPOPROTEIN"/>
    <property type="match status" value="1"/>
</dbReference>
<dbReference type="EMBL" id="GBXM01019595">
    <property type="protein sequence ID" value="JAH88982.1"/>
    <property type="molecule type" value="Transcribed_RNA"/>
</dbReference>
<proteinExistence type="predicted"/>
<sequence>MKERDDEEYYKYEITLLKVSWGGVGVCSCVMKGYRLAMKEIVRFEG</sequence>
<reference evidence="1" key="2">
    <citation type="journal article" date="2015" name="Fish Shellfish Immunol.">
        <title>Early steps in the European eel (Anguilla anguilla)-Vibrio vulnificus interaction in the gills: Role of the RtxA13 toxin.</title>
        <authorList>
            <person name="Callol A."/>
            <person name="Pajuelo D."/>
            <person name="Ebbesson L."/>
            <person name="Teles M."/>
            <person name="MacKenzie S."/>
            <person name="Amaro C."/>
        </authorList>
    </citation>
    <scope>NUCLEOTIDE SEQUENCE</scope>
</reference>
<organism evidence="1">
    <name type="scientific">Anguilla anguilla</name>
    <name type="common">European freshwater eel</name>
    <name type="synonym">Muraena anguilla</name>
    <dbReference type="NCBI Taxonomy" id="7936"/>
    <lineage>
        <taxon>Eukaryota</taxon>
        <taxon>Metazoa</taxon>
        <taxon>Chordata</taxon>
        <taxon>Craniata</taxon>
        <taxon>Vertebrata</taxon>
        <taxon>Euteleostomi</taxon>
        <taxon>Actinopterygii</taxon>
        <taxon>Neopterygii</taxon>
        <taxon>Teleostei</taxon>
        <taxon>Anguilliformes</taxon>
        <taxon>Anguillidae</taxon>
        <taxon>Anguilla</taxon>
    </lineage>
</organism>
<reference evidence="1" key="1">
    <citation type="submission" date="2014-11" db="EMBL/GenBank/DDBJ databases">
        <authorList>
            <person name="Amaro Gonzalez C."/>
        </authorList>
    </citation>
    <scope>NUCLEOTIDE SEQUENCE</scope>
</reference>
<name>A0A0E9WF59_ANGAN</name>
<accession>A0A0E9WF59</accession>
<protein>
    <submittedName>
        <fullName evidence="1">Uncharacterized protein</fullName>
    </submittedName>
</protein>